<dbReference type="Gene3D" id="3.40.190.10">
    <property type="entry name" value="Periplasmic binding protein-like II"/>
    <property type="match status" value="2"/>
</dbReference>
<dbReference type="AlphaFoldDB" id="A0A1W1EBW9"/>
<dbReference type="EMBL" id="FPKX01000006">
    <property type="protein sequence ID" value="SFZ97524.1"/>
    <property type="molecule type" value="Genomic_DNA"/>
</dbReference>
<comment type="subcellular location">
    <subcellularLocation>
        <location evidence="1">Cell envelope</location>
    </subcellularLocation>
</comment>
<evidence type="ECO:0000259" key="3">
    <source>
        <dbReference type="SMART" id="SM00062"/>
    </source>
</evidence>
<dbReference type="PANTHER" id="PTHR35936:SF17">
    <property type="entry name" value="ARGININE-BINDING EXTRACELLULAR PROTEIN ARTP"/>
    <property type="match status" value="1"/>
</dbReference>
<dbReference type="SUPFAM" id="SSF53850">
    <property type="entry name" value="Periplasmic binding protein-like II"/>
    <property type="match status" value="1"/>
</dbReference>
<proteinExistence type="predicted"/>
<evidence type="ECO:0000313" key="4">
    <source>
        <dbReference type="EMBL" id="SFZ97524.1"/>
    </source>
</evidence>
<evidence type="ECO:0000256" key="2">
    <source>
        <dbReference type="ARBA" id="ARBA00022729"/>
    </source>
</evidence>
<sequence>MNKITKILMAMIFVFTAATTANAGKVYVGTNSSFAPFEYKKGGEIVGFDMDLIKAIADVAKIEIEIKDMSFDGLLPALQMKKIDMVMSGMTATDDRRKSVDFSNPYYSTSQVVLTQKDAEDIASFDDLKGKKVGVPLGTTSDVLVTKVEGTDIVRYKQAYMAILNLNNKKVDAVVLDKEQAHGFIEQNKHLKINTAKAGEEEYSMAVGKGNKELLEKLNAALKVLKENGTYDKLIKKWF</sequence>
<dbReference type="PROSITE" id="PS01039">
    <property type="entry name" value="SBP_BACTERIAL_3"/>
    <property type="match status" value="1"/>
</dbReference>
<keyword evidence="2" id="KW-0732">Signal</keyword>
<feature type="domain" description="Solute-binding protein family 3/N-terminal" evidence="3">
    <location>
        <begin position="25"/>
        <end position="239"/>
    </location>
</feature>
<name>A0A1W1EBW9_9ZZZZ</name>
<protein>
    <submittedName>
        <fullName evidence="4">Amino acid-binding protein</fullName>
    </submittedName>
</protein>
<evidence type="ECO:0000256" key="1">
    <source>
        <dbReference type="ARBA" id="ARBA00004196"/>
    </source>
</evidence>
<dbReference type="Pfam" id="PF00497">
    <property type="entry name" value="SBP_bac_3"/>
    <property type="match status" value="1"/>
</dbReference>
<dbReference type="PANTHER" id="PTHR35936">
    <property type="entry name" value="MEMBRANE-BOUND LYTIC MUREIN TRANSGLYCOSYLASE F"/>
    <property type="match status" value="1"/>
</dbReference>
<gene>
    <name evidence="4" type="ORF">MNB_SV-5-1380</name>
</gene>
<dbReference type="CDD" id="cd13624">
    <property type="entry name" value="PBP2_Arg_Lys_His"/>
    <property type="match status" value="1"/>
</dbReference>
<dbReference type="InterPro" id="IPR018313">
    <property type="entry name" value="SBP_3_CS"/>
</dbReference>
<dbReference type="GO" id="GO:0030313">
    <property type="term" value="C:cell envelope"/>
    <property type="evidence" value="ECO:0007669"/>
    <property type="project" value="UniProtKB-SubCell"/>
</dbReference>
<dbReference type="InterPro" id="IPR001638">
    <property type="entry name" value="Solute-binding_3/MltF_N"/>
</dbReference>
<dbReference type="SMART" id="SM00062">
    <property type="entry name" value="PBPb"/>
    <property type="match status" value="1"/>
</dbReference>
<reference evidence="4" key="1">
    <citation type="submission" date="2016-10" db="EMBL/GenBank/DDBJ databases">
        <authorList>
            <person name="de Groot N.N."/>
        </authorList>
    </citation>
    <scope>NUCLEOTIDE SEQUENCE</scope>
</reference>
<accession>A0A1W1EBW9</accession>
<organism evidence="4">
    <name type="scientific">hydrothermal vent metagenome</name>
    <dbReference type="NCBI Taxonomy" id="652676"/>
    <lineage>
        <taxon>unclassified sequences</taxon>
        <taxon>metagenomes</taxon>
        <taxon>ecological metagenomes</taxon>
    </lineage>
</organism>